<comment type="caution">
    <text evidence="2">The sequence shown here is derived from an EMBL/GenBank/DDBJ whole genome shotgun (WGS) entry which is preliminary data.</text>
</comment>
<dbReference type="EMBL" id="ASJR01000002">
    <property type="protein sequence ID" value="ERP39129.1"/>
    <property type="molecule type" value="Genomic_DNA"/>
</dbReference>
<evidence type="ECO:0000313" key="2">
    <source>
        <dbReference type="EMBL" id="ERP39129.1"/>
    </source>
</evidence>
<reference evidence="2 3" key="1">
    <citation type="journal article" date="2013" name="Environ. Microbiol.">
        <title>Genome analysis of Chitinivibrio alkaliphilus gen. nov., sp. nov., a novel extremely haloalkaliphilic anaerobic chitinolytic bacterium from the candidate phylum Termite Group 3.</title>
        <authorList>
            <person name="Sorokin D.Y."/>
            <person name="Gumerov V.M."/>
            <person name="Rakitin A.L."/>
            <person name="Beletsky A.V."/>
            <person name="Damste J.S."/>
            <person name="Muyzer G."/>
            <person name="Mardanov A.V."/>
            <person name="Ravin N.V."/>
        </authorList>
    </citation>
    <scope>NUCLEOTIDE SEQUENCE [LARGE SCALE GENOMIC DNA]</scope>
    <source>
        <strain evidence="2 3">ACht1</strain>
    </source>
</reference>
<keyword evidence="3" id="KW-1185">Reference proteome</keyword>
<dbReference type="OrthoDB" id="9773828at2"/>
<dbReference type="AlphaFoldDB" id="U7D9Q8"/>
<dbReference type="eggNOG" id="COG0667">
    <property type="taxonomic scope" value="Bacteria"/>
</dbReference>
<protein>
    <submittedName>
        <fullName evidence="2">Aldo/keto reductase</fullName>
    </submittedName>
</protein>
<dbReference type="STRING" id="1313304.CALK_0296"/>
<proteinExistence type="predicted"/>
<dbReference type="InterPro" id="IPR053135">
    <property type="entry name" value="AKR2_Oxidoreductase"/>
</dbReference>
<sequence>MKYRLLGKTGIEISEIGLGCWALGGPNWHGGYPNGWAPCDESEVRKGVSYALDHGVTHFDTADVYGDGRAERLLALCLGKRTRDVVIASKVGWFRGTGEHAYTPLNIRHQCEQSLMNLQREVIDLYYFHHGDFGPDDVYLDDAVAEMRKLQEEGKIRAIGQSAYSQKDFKRLFPVVQPDVCQSWAHMMDYHFIEKNSDLMQLCERYDCSFVGFSPLNQGLLLHKYRPENPPVFGEGDHRRGQKKFMKKSLEQVTAAMQQIEHRFGTTPEELSRVALQFVLYHKNVAGVIPGFRTLQHVQQNIHYADSPLTRDDIAYVYKNF</sequence>
<accession>U7D9Q8</accession>
<dbReference type="Gene3D" id="3.20.20.100">
    <property type="entry name" value="NADP-dependent oxidoreductase domain"/>
    <property type="match status" value="1"/>
</dbReference>
<dbReference type="PATRIC" id="fig|1313304.3.peg.279"/>
<dbReference type="RefSeq" id="WP_022635842.1">
    <property type="nucleotide sequence ID" value="NZ_ASJR01000002.1"/>
</dbReference>
<dbReference type="PANTHER" id="PTHR43312:SF1">
    <property type="entry name" value="NADP-DEPENDENT OXIDOREDUCTASE DOMAIN-CONTAINING PROTEIN"/>
    <property type="match status" value="1"/>
</dbReference>
<dbReference type="Proteomes" id="UP000017148">
    <property type="component" value="Unassembled WGS sequence"/>
</dbReference>
<evidence type="ECO:0000259" key="1">
    <source>
        <dbReference type="Pfam" id="PF00248"/>
    </source>
</evidence>
<dbReference type="GO" id="GO:0016491">
    <property type="term" value="F:oxidoreductase activity"/>
    <property type="evidence" value="ECO:0007669"/>
    <property type="project" value="InterPro"/>
</dbReference>
<name>U7D9Q8_9BACT</name>
<dbReference type="InterPro" id="IPR020471">
    <property type="entry name" value="AKR"/>
</dbReference>
<dbReference type="InterPro" id="IPR023210">
    <property type="entry name" value="NADP_OxRdtase_dom"/>
</dbReference>
<dbReference type="PRINTS" id="PR00069">
    <property type="entry name" value="ALDKETRDTASE"/>
</dbReference>
<dbReference type="SUPFAM" id="SSF51430">
    <property type="entry name" value="NAD(P)-linked oxidoreductase"/>
    <property type="match status" value="1"/>
</dbReference>
<organism evidence="2 3">
    <name type="scientific">Chitinivibrio alkaliphilus ACht1</name>
    <dbReference type="NCBI Taxonomy" id="1313304"/>
    <lineage>
        <taxon>Bacteria</taxon>
        <taxon>Pseudomonadati</taxon>
        <taxon>Fibrobacterota</taxon>
        <taxon>Chitinivibrionia</taxon>
        <taxon>Chitinivibrionales</taxon>
        <taxon>Chitinivibrionaceae</taxon>
        <taxon>Chitinivibrio</taxon>
    </lineage>
</organism>
<evidence type="ECO:0000313" key="3">
    <source>
        <dbReference type="Proteomes" id="UP000017148"/>
    </source>
</evidence>
<feature type="domain" description="NADP-dependent oxidoreductase" evidence="1">
    <location>
        <begin position="15"/>
        <end position="317"/>
    </location>
</feature>
<dbReference type="PANTHER" id="PTHR43312">
    <property type="entry name" value="D-THREO-ALDOSE 1-DEHYDROGENASE"/>
    <property type="match status" value="1"/>
</dbReference>
<dbReference type="Pfam" id="PF00248">
    <property type="entry name" value="Aldo_ket_red"/>
    <property type="match status" value="1"/>
</dbReference>
<gene>
    <name evidence="2" type="ORF">CALK_0296</name>
</gene>
<dbReference type="InterPro" id="IPR036812">
    <property type="entry name" value="NAD(P)_OxRdtase_dom_sf"/>
</dbReference>